<dbReference type="Proteomes" id="UP000239663">
    <property type="component" value="Unassembled WGS sequence"/>
</dbReference>
<evidence type="ECO:0000256" key="1">
    <source>
        <dbReference type="SAM" id="Phobius"/>
    </source>
</evidence>
<evidence type="ECO:0000313" key="3">
    <source>
        <dbReference type="Proteomes" id="UP000239663"/>
    </source>
</evidence>
<protein>
    <recommendedName>
        <fullName evidence="4">ABC transporter permease</fullName>
    </recommendedName>
</protein>
<organism evidence="2 3">
    <name type="scientific">Pradoshia eiseniae</name>
    <dbReference type="NCBI Taxonomy" id="2064768"/>
    <lineage>
        <taxon>Bacteria</taxon>
        <taxon>Bacillati</taxon>
        <taxon>Bacillota</taxon>
        <taxon>Bacilli</taxon>
        <taxon>Bacillales</taxon>
        <taxon>Bacillaceae</taxon>
        <taxon>Pradoshia</taxon>
    </lineage>
</organism>
<evidence type="ECO:0000313" key="2">
    <source>
        <dbReference type="EMBL" id="PQD95607.1"/>
    </source>
</evidence>
<feature type="transmembrane region" description="Helical" evidence="1">
    <location>
        <begin position="12"/>
        <end position="32"/>
    </location>
</feature>
<name>A0A2S7N0T0_9BACI</name>
<dbReference type="EMBL" id="PKOZ01000003">
    <property type="protein sequence ID" value="PQD95607.1"/>
    <property type="molecule type" value="Genomic_DNA"/>
</dbReference>
<proteinExistence type="predicted"/>
<dbReference type="AlphaFoldDB" id="A0A2S7N0T0"/>
<comment type="caution">
    <text evidence="2">The sequence shown here is derived from an EMBL/GenBank/DDBJ whole genome shotgun (WGS) entry which is preliminary data.</text>
</comment>
<dbReference type="RefSeq" id="WP_104848754.1">
    <property type="nucleotide sequence ID" value="NZ_PKOZ01000003.1"/>
</dbReference>
<feature type="transmembrane region" description="Helical" evidence="1">
    <location>
        <begin position="38"/>
        <end position="64"/>
    </location>
</feature>
<keyword evidence="1" id="KW-0472">Membrane</keyword>
<keyword evidence="3" id="KW-1185">Reference proteome</keyword>
<dbReference type="OrthoDB" id="2936805at2"/>
<reference evidence="2 3" key="1">
    <citation type="submission" date="2017-12" db="EMBL/GenBank/DDBJ databases">
        <title>Taxonomic description and draft genome of Pradoshia cofamensis Gen. nov., sp. nov., a thermotolerant bacillale isolated from anterior gut of earthworm Eisenia fetida.</title>
        <authorList>
            <person name="Saha T."/>
            <person name="Chakraborty R."/>
        </authorList>
    </citation>
    <scope>NUCLEOTIDE SEQUENCE [LARGE SCALE GENOMIC DNA]</scope>
    <source>
        <strain evidence="2 3">EAG3</strain>
    </source>
</reference>
<accession>A0A2S7N0T0</accession>
<keyword evidence="1" id="KW-1133">Transmembrane helix</keyword>
<keyword evidence="1" id="KW-0812">Transmembrane</keyword>
<sequence length="73" mass="8536">MDSIKKIKLYFVGYFLVFPVLFITSSFLWRAIILKKEMMMVAIDALAITGIYYLIISLISILVYKKDIRSFMS</sequence>
<evidence type="ECO:0008006" key="4">
    <source>
        <dbReference type="Google" id="ProtNLM"/>
    </source>
</evidence>
<gene>
    <name evidence="2" type="ORF">CYL18_06850</name>
</gene>